<reference evidence="1 2" key="1">
    <citation type="journal article" date="2023" name="G3 (Bethesda)">
        <title>A chromosome-length genome assembly and annotation of blackberry (Rubus argutus, cv. 'Hillquist').</title>
        <authorList>
            <person name="Bruna T."/>
            <person name="Aryal R."/>
            <person name="Dudchenko O."/>
            <person name="Sargent D.J."/>
            <person name="Mead D."/>
            <person name="Buti M."/>
            <person name="Cavallini A."/>
            <person name="Hytonen T."/>
            <person name="Andres J."/>
            <person name="Pham M."/>
            <person name="Weisz D."/>
            <person name="Mascagni F."/>
            <person name="Usai G."/>
            <person name="Natali L."/>
            <person name="Bassil N."/>
            <person name="Fernandez G.E."/>
            <person name="Lomsadze A."/>
            <person name="Armour M."/>
            <person name="Olukolu B."/>
            <person name="Poorten T."/>
            <person name="Britton C."/>
            <person name="Davik J."/>
            <person name="Ashrafi H."/>
            <person name="Aiden E.L."/>
            <person name="Borodovsky M."/>
            <person name="Worthington M."/>
        </authorList>
    </citation>
    <scope>NUCLEOTIDE SEQUENCE [LARGE SCALE GENOMIC DNA]</scope>
    <source>
        <strain evidence="1">PI 553951</strain>
    </source>
</reference>
<evidence type="ECO:0000313" key="1">
    <source>
        <dbReference type="EMBL" id="KAK9943278.1"/>
    </source>
</evidence>
<comment type="caution">
    <text evidence="1">The sequence shown here is derived from an EMBL/GenBank/DDBJ whole genome shotgun (WGS) entry which is preliminary data.</text>
</comment>
<dbReference type="EMBL" id="JBEDUW010000002">
    <property type="protein sequence ID" value="KAK9943278.1"/>
    <property type="molecule type" value="Genomic_DNA"/>
</dbReference>
<proteinExistence type="predicted"/>
<dbReference type="Proteomes" id="UP001457282">
    <property type="component" value="Unassembled WGS sequence"/>
</dbReference>
<dbReference type="AlphaFoldDB" id="A0AAW1Y3D2"/>
<accession>A0AAW1Y3D2</accession>
<gene>
    <name evidence="1" type="ORF">M0R45_008892</name>
</gene>
<sequence>MDWRQKSGLGFAIGDGGWCGVCFGAVEIVMEHGWMMDNTHGNRMPWFELEIGLFVIADWEVRVRTGLGCGDGGCCEVVRELQVWVHGLVITMKARDLVFWEWAVAR</sequence>
<name>A0AAW1Y3D2_RUBAR</name>
<evidence type="ECO:0000313" key="2">
    <source>
        <dbReference type="Proteomes" id="UP001457282"/>
    </source>
</evidence>
<keyword evidence="2" id="KW-1185">Reference proteome</keyword>
<protein>
    <submittedName>
        <fullName evidence="1">Uncharacterized protein</fullName>
    </submittedName>
</protein>
<organism evidence="1 2">
    <name type="scientific">Rubus argutus</name>
    <name type="common">Southern blackberry</name>
    <dbReference type="NCBI Taxonomy" id="59490"/>
    <lineage>
        <taxon>Eukaryota</taxon>
        <taxon>Viridiplantae</taxon>
        <taxon>Streptophyta</taxon>
        <taxon>Embryophyta</taxon>
        <taxon>Tracheophyta</taxon>
        <taxon>Spermatophyta</taxon>
        <taxon>Magnoliopsida</taxon>
        <taxon>eudicotyledons</taxon>
        <taxon>Gunneridae</taxon>
        <taxon>Pentapetalae</taxon>
        <taxon>rosids</taxon>
        <taxon>fabids</taxon>
        <taxon>Rosales</taxon>
        <taxon>Rosaceae</taxon>
        <taxon>Rosoideae</taxon>
        <taxon>Rosoideae incertae sedis</taxon>
        <taxon>Rubus</taxon>
    </lineage>
</organism>